<dbReference type="InterPro" id="IPR000835">
    <property type="entry name" value="HTH_MarR-typ"/>
</dbReference>
<protein>
    <submittedName>
        <fullName evidence="5">MarR family winged helix-turn-helix transcriptional regulator</fullName>
    </submittedName>
</protein>
<dbReference type="InterPro" id="IPR036390">
    <property type="entry name" value="WH_DNA-bd_sf"/>
</dbReference>
<accession>A0ABV5YTD9</accession>
<evidence type="ECO:0000313" key="5">
    <source>
        <dbReference type="EMBL" id="MFB9838280.1"/>
    </source>
</evidence>
<dbReference type="PANTHER" id="PTHR33164">
    <property type="entry name" value="TRANSCRIPTIONAL REGULATOR, MARR FAMILY"/>
    <property type="match status" value="1"/>
</dbReference>
<organism evidence="5 6">
    <name type="scientific">Actinoallomurus acaciae</name>
    <dbReference type="NCBI Taxonomy" id="502577"/>
    <lineage>
        <taxon>Bacteria</taxon>
        <taxon>Bacillati</taxon>
        <taxon>Actinomycetota</taxon>
        <taxon>Actinomycetes</taxon>
        <taxon>Streptosporangiales</taxon>
        <taxon>Thermomonosporaceae</taxon>
        <taxon>Actinoallomurus</taxon>
    </lineage>
</organism>
<feature type="domain" description="HTH marR-type" evidence="4">
    <location>
        <begin position="11"/>
        <end position="143"/>
    </location>
</feature>
<dbReference type="Proteomes" id="UP001589627">
    <property type="component" value="Unassembled WGS sequence"/>
</dbReference>
<evidence type="ECO:0000256" key="2">
    <source>
        <dbReference type="ARBA" id="ARBA00023125"/>
    </source>
</evidence>
<dbReference type="PROSITE" id="PS50995">
    <property type="entry name" value="HTH_MARR_2"/>
    <property type="match status" value="1"/>
</dbReference>
<dbReference type="Pfam" id="PF12802">
    <property type="entry name" value="MarR_2"/>
    <property type="match status" value="1"/>
</dbReference>
<sequence length="161" mass="17458">MVELPVVNQPVHRSGALLDHLARRIRLRAESVLAPLGLRPRHLVTLTVLRQHGGCSQQALSSTLEMDGTNVVGLLNDLEADGLIERRRSPEDRRRHVVMLTDRGARVLVKAECALAAVENDVLGALDEAQRETLYGLLQQAVTGEPVICTEAAADDSDAAC</sequence>
<proteinExistence type="predicted"/>
<keyword evidence="1" id="KW-0805">Transcription regulation</keyword>
<dbReference type="InterPro" id="IPR023187">
    <property type="entry name" value="Tscrpt_reg_MarR-type_CS"/>
</dbReference>
<evidence type="ECO:0000259" key="4">
    <source>
        <dbReference type="PROSITE" id="PS50995"/>
    </source>
</evidence>
<dbReference type="InterPro" id="IPR036388">
    <property type="entry name" value="WH-like_DNA-bd_sf"/>
</dbReference>
<evidence type="ECO:0000256" key="1">
    <source>
        <dbReference type="ARBA" id="ARBA00023015"/>
    </source>
</evidence>
<dbReference type="PANTHER" id="PTHR33164:SF43">
    <property type="entry name" value="HTH-TYPE TRANSCRIPTIONAL REPRESSOR YETL"/>
    <property type="match status" value="1"/>
</dbReference>
<gene>
    <name evidence="5" type="ORF">ACFFNX_39600</name>
</gene>
<dbReference type="EMBL" id="JBHLZP010000490">
    <property type="protein sequence ID" value="MFB9838280.1"/>
    <property type="molecule type" value="Genomic_DNA"/>
</dbReference>
<name>A0ABV5YTD9_9ACTN</name>
<keyword evidence="2" id="KW-0238">DNA-binding</keyword>
<dbReference type="PRINTS" id="PR00598">
    <property type="entry name" value="HTHMARR"/>
</dbReference>
<dbReference type="PROSITE" id="PS01117">
    <property type="entry name" value="HTH_MARR_1"/>
    <property type="match status" value="1"/>
</dbReference>
<keyword evidence="3" id="KW-0804">Transcription</keyword>
<comment type="caution">
    <text evidence="5">The sequence shown here is derived from an EMBL/GenBank/DDBJ whole genome shotgun (WGS) entry which is preliminary data.</text>
</comment>
<dbReference type="RefSeq" id="WP_378211295.1">
    <property type="nucleotide sequence ID" value="NZ_JBHLZP010000490.1"/>
</dbReference>
<dbReference type="SUPFAM" id="SSF46785">
    <property type="entry name" value="Winged helix' DNA-binding domain"/>
    <property type="match status" value="1"/>
</dbReference>
<evidence type="ECO:0000256" key="3">
    <source>
        <dbReference type="ARBA" id="ARBA00023163"/>
    </source>
</evidence>
<dbReference type="Gene3D" id="1.10.10.10">
    <property type="entry name" value="Winged helix-like DNA-binding domain superfamily/Winged helix DNA-binding domain"/>
    <property type="match status" value="1"/>
</dbReference>
<dbReference type="InterPro" id="IPR039422">
    <property type="entry name" value="MarR/SlyA-like"/>
</dbReference>
<evidence type="ECO:0000313" key="6">
    <source>
        <dbReference type="Proteomes" id="UP001589627"/>
    </source>
</evidence>
<reference evidence="5 6" key="1">
    <citation type="submission" date="2024-09" db="EMBL/GenBank/DDBJ databases">
        <authorList>
            <person name="Sun Q."/>
            <person name="Mori K."/>
        </authorList>
    </citation>
    <scope>NUCLEOTIDE SEQUENCE [LARGE SCALE GENOMIC DNA]</scope>
    <source>
        <strain evidence="5 6">TBRC 0563</strain>
    </source>
</reference>
<keyword evidence="6" id="KW-1185">Reference proteome</keyword>
<dbReference type="SMART" id="SM00347">
    <property type="entry name" value="HTH_MARR"/>
    <property type="match status" value="1"/>
</dbReference>